<sequence>MGDGGLVSWNLMISGYSKMGFAKEAIVLFMEMREEGFEPDEMTLVSVLGACGDLGDLGLGRWVDWFVVDKKMEVNSYVGSALIDMCAQNGASNEAIVLFNEMREAGPNPDKVTMIEVLSACSTVGALDLGKWVETHASERGLQHDVYVASALIDMYAKCGSLDDALRAQEALSLFRRMSKDNDNVHPNDITFIGVLSACVHAGLVDEGRQLFESMSLSFGLVPKVEHYSCMVDLCARAGLLYEAWDLIKKMPGKPDEIVLGSLLGACQRCRNADVGERVIELFLKMDLSNSGNYVISSKIYANMKRWDDCAKMRVLMRQCGISKTLGCSWIDIGARVHEFHAGDSLHHHLVIIYQLLNEEMKREGYVPNTDCI</sequence>
<dbReference type="InterPro" id="IPR011990">
    <property type="entry name" value="TPR-like_helical_dom_sf"/>
</dbReference>
<proteinExistence type="predicted"/>
<dbReference type="GO" id="GO:0009451">
    <property type="term" value="P:RNA modification"/>
    <property type="evidence" value="ECO:0007669"/>
    <property type="project" value="InterPro"/>
</dbReference>
<gene>
    <name evidence="3" type="ORF">DKX38_028673</name>
</gene>
<dbReference type="GO" id="GO:0003723">
    <property type="term" value="F:RNA binding"/>
    <property type="evidence" value="ECO:0007669"/>
    <property type="project" value="InterPro"/>
</dbReference>
<comment type="caution">
    <text evidence="3">The sequence shown here is derived from an EMBL/GenBank/DDBJ whole genome shotgun (WGS) entry which is preliminary data.</text>
</comment>
<dbReference type="PANTHER" id="PTHR47926:SF543">
    <property type="entry name" value="(WILD MALAYSIAN BANANA) HYPOTHETICAL PROTEIN"/>
    <property type="match status" value="1"/>
</dbReference>
<dbReference type="Gene3D" id="1.25.40.10">
    <property type="entry name" value="Tetratricopeptide repeat domain"/>
    <property type="match status" value="3"/>
</dbReference>
<keyword evidence="4" id="KW-1185">Reference proteome</keyword>
<evidence type="ECO:0000256" key="2">
    <source>
        <dbReference type="PROSITE-ProRule" id="PRU00708"/>
    </source>
</evidence>
<evidence type="ECO:0008006" key="5">
    <source>
        <dbReference type="Google" id="ProtNLM"/>
    </source>
</evidence>
<evidence type="ECO:0000256" key="1">
    <source>
        <dbReference type="ARBA" id="ARBA00022737"/>
    </source>
</evidence>
<reference evidence="4" key="1">
    <citation type="journal article" date="2019" name="Gigascience">
        <title>De novo genome assembly of the endangered Acer yangbiense, a plant species with extremely small populations endemic to Yunnan Province, China.</title>
        <authorList>
            <person name="Yang J."/>
            <person name="Wariss H.M."/>
            <person name="Tao L."/>
            <person name="Zhang R."/>
            <person name="Yun Q."/>
            <person name="Hollingsworth P."/>
            <person name="Dao Z."/>
            <person name="Luo G."/>
            <person name="Guo H."/>
            <person name="Ma Y."/>
            <person name="Sun W."/>
        </authorList>
    </citation>
    <scope>NUCLEOTIDE SEQUENCE [LARGE SCALE GENOMIC DNA]</scope>
    <source>
        <strain evidence="4">cv. br00</strain>
    </source>
</reference>
<dbReference type="InterPro" id="IPR046960">
    <property type="entry name" value="PPR_At4g14850-like_plant"/>
</dbReference>
<dbReference type="InterPro" id="IPR046848">
    <property type="entry name" value="E_motif"/>
</dbReference>
<dbReference type="FunFam" id="1.25.40.10:FF:001093">
    <property type="entry name" value="Pentatricopeptide repeat-containing protein At2g34400"/>
    <property type="match status" value="1"/>
</dbReference>
<keyword evidence="1" id="KW-0677">Repeat</keyword>
<protein>
    <recommendedName>
        <fullName evidence="5">Pentacotripeptide-repeat region of PRORP domain-containing protein</fullName>
    </recommendedName>
</protein>
<dbReference type="FunFam" id="1.25.40.10:FF:002617">
    <property type="entry name" value="Uncharacterized protein"/>
    <property type="match status" value="1"/>
</dbReference>
<dbReference type="NCBIfam" id="TIGR00756">
    <property type="entry name" value="PPR"/>
    <property type="match status" value="3"/>
</dbReference>
<dbReference type="Pfam" id="PF01535">
    <property type="entry name" value="PPR"/>
    <property type="match status" value="4"/>
</dbReference>
<dbReference type="Pfam" id="PF20431">
    <property type="entry name" value="E_motif"/>
    <property type="match status" value="1"/>
</dbReference>
<dbReference type="PANTHER" id="PTHR47926">
    <property type="entry name" value="PENTATRICOPEPTIDE REPEAT-CONTAINING PROTEIN"/>
    <property type="match status" value="1"/>
</dbReference>
<feature type="repeat" description="PPR" evidence="2">
    <location>
        <begin position="75"/>
        <end position="109"/>
    </location>
</feature>
<dbReference type="AlphaFoldDB" id="A0A5N5JHT5"/>
<dbReference type="InterPro" id="IPR002885">
    <property type="entry name" value="PPR_rpt"/>
</dbReference>
<feature type="repeat" description="PPR" evidence="2">
    <location>
        <begin position="5"/>
        <end position="39"/>
    </location>
</feature>
<evidence type="ECO:0000313" key="4">
    <source>
        <dbReference type="Proteomes" id="UP000326939"/>
    </source>
</evidence>
<organism evidence="3 4">
    <name type="scientific">Salix brachista</name>
    <dbReference type="NCBI Taxonomy" id="2182728"/>
    <lineage>
        <taxon>Eukaryota</taxon>
        <taxon>Viridiplantae</taxon>
        <taxon>Streptophyta</taxon>
        <taxon>Embryophyta</taxon>
        <taxon>Tracheophyta</taxon>
        <taxon>Spermatophyta</taxon>
        <taxon>Magnoliopsida</taxon>
        <taxon>eudicotyledons</taxon>
        <taxon>Gunneridae</taxon>
        <taxon>Pentapetalae</taxon>
        <taxon>rosids</taxon>
        <taxon>fabids</taxon>
        <taxon>Malpighiales</taxon>
        <taxon>Salicaceae</taxon>
        <taxon>Saliceae</taxon>
        <taxon>Salix</taxon>
    </lineage>
</organism>
<dbReference type="EMBL" id="VDCV01000018">
    <property type="protein sequence ID" value="KAB5514767.1"/>
    <property type="molecule type" value="Genomic_DNA"/>
</dbReference>
<dbReference type="PROSITE" id="PS51375">
    <property type="entry name" value="PPR"/>
    <property type="match status" value="2"/>
</dbReference>
<accession>A0A5N5JHT5</accession>
<name>A0A5N5JHT5_9ROSI</name>
<dbReference type="Proteomes" id="UP000326939">
    <property type="component" value="Chromosome 18"/>
</dbReference>
<evidence type="ECO:0000313" key="3">
    <source>
        <dbReference type="EMBL" id="KAB5514767.1"/>
    </source>
</evidence>
<dbReference type="Pfam" id="PF13041">
    <property type="entry name" value="PPR_2"/>
    <property type="match status" value="1"/>
</dbReference>